<dbReference type="RefSeq" id="WP_060591034.1">
    <property type="nucleotide sequence ID" value="NZ_CP031418.1"/>
</dbReference>
<keyword evidence="1 4" id="KW-0808">Transferase</keyword>
<evidence type="ECO:0000256" key="1">
    <source>
        <dbReference type="ARBA" id="ARBA00022679"/>
    </source>
</evidence>
<evidence type="ECO:0000313" key="4">
    <source>
        <dbReference type="EMBL" id="CRY75150.1"/>
    </source>
</evidence>
<feature type="domain" description="Carbohydrate kinase PfkB" evidence="3">
    <location>
        <begin position="198"/>
        <end position="490"/>
    </location>
</feature>
<reference evidence="5" key="1">
    <citation type="submission" date="2015-03" db="EMBL/GenBank/DDBJ databases">
        <authorList>
            <consortium name="Pathogen Informatics"/>
        </authorList>
    </citation>
    <scope>NUCLEOTIDE SEQUENCE [LARGE SCALE GENOMIC DNA]</scope>
    <source>
        <strain evidence="5">NCTC11134</strain>
    </source>
</reference>
<dbReference type="PANTHER" id="PTHR10584:SF166">
    <property type="entry name" value="RIBOKINASE"/>
    <property type="match status" value="1"/>
</dbReference>
<keyword evidence="2 4" id="KW-0418">Kinase</keyword>
<accession>A0A0H5NGX8</accession>
<proteinExistence type="predicted"/>
<dbReference type="Pfam" id="PF00294">
    <property type="entry name" value="PfkB"/>
    <property type="match status" value="1"/>
</dbReference>
<evidence type="ECO:0000256" key="2">
    <source>
        <dbReference type="ARBA" id="ARBA00022777"/>
    </source>
</evidence>
<name>A0A0H5NGX8_NOCFR</name>
<dbReference type="GO" id="GO:0004747">
    <property type="term" value="F:ribokinase activity"/>
    <property type="evidence" value="ECO:0007669"/>
    <property type="project" value="UniProtKB-EC"/>
</dbReference>
<dbReference type="SUPFAM" id="SSF53613">
    <property type="entry name" value="Ribokinase-like"/>
    <property type="match status" value="1"/>
</dbReference>
<dbReference type="Proteomes" id="UP000057820">
    <property type="component" value="Chromosome 1"/>
</dbReference>
<sequence>MAPHDTGTVAVRNILTRLCKRSGLSADRLRTTEIDVAPLLELPVIRRRAHRDRAAPEAVVAPVVRELAARLAPSDRFIVDAALALGLWRAEPPAGVDPDRLYAPDLGERRASLAEYWHTLHAATDADPNPPELTVRSLRTNPERRAFTALAALLDADPGYGDHGYGEPGYGDHGYDDTDDATARSEAPAAHTAPLGRITVVGDAVIDHIYRTDRLPAEDAPAKGRFAEHLGGKGLNRAVAAARLGFRVQLMAAVGDDPAGRRILRALRREDVGTDLVRIAAGEPTPVAALIVTATGAYGVIGRGDDAVRLSAEDLTTPAALAALTDCDALLLTFEQPTPVLEQVLRLLRAGARTRPRLFVQPTPPLEAPQYLYEFFDRIDYLIGTPGELAQLVGADPAAAGSETEEQVVHRLRALGVDCVCVVEGLHCRVRSAALTLDVPRPAAAHLDESPGAPAAFVAALARRLAGHGWSAAEPADFAWATAAMAATQSFGEIPHAMPAAAQIDRIAGFTTHAAAGAEYLTGGTG</sequence>
<gene>
    <name evidence="4" type="primary">rbsK_1</name>
    <name evidence="4" type="ORF">ERS450000_01180</name>
</gene>
<dbReference type="InterPro" id="IPR011611">
    <property type="entry name" value="PfkB_dom"/>
</dbReference>
<dbReference type="PANTHER" id="PTHR10584">
    <property type="entry name" value="SUGAR KINASE"/>
    <property type="match status" value="1"/>
</dbReference>
<protein>
    <submittedName>
        <fullName evidence="4">Ribokinase</fullName>
        <ecNumber evidence="4">2.7.1.15</ecNumber>
    </submittedName>
</protein>
<organism evidence="4 5">
    <name type="scientific">Nocardia farcinica</name>
    <dbReference type="NCBI Taxonomy" id="37329"/>
    <lineage>
        <taxon>Bacteria</taxon>
        <taxon>Bacillati</taxon>
        <taxon>Actinomycetota</taxon>
        <taxon>Actinomycetes</taxon>
        <taxon>Mycobacteriales</taxon>
        <taxon>Nocardiaceae</taxon>
        <taxon>Nocardia</taxon>
    </lineage>
</organism>
<evidence type="ECO:0000259" key="3">
    <source>
        <dbReference type="Pfam" id="PF00294"/>
    </source>
</evidence>
<dbReference type="InterPro" id="IPR029056">
    <property type="entry name" value="Ribokinase-like"/>
</dbReference>
<dbReference type="AlphaFoldDB" id="A0A0H5NGX8"/>
<dbReference type="Gene3D" id="3.40.1190.20">
    <property type="match status" value="1"/>
</dbReference>
<dbReference type="KEGG" id="nfr:ERS450000_01180"/>
<dbReference type="EMBL" id="LN868938">
    <property type="protein sequence ID" value="CRY75150.1"/>
    <property type="molecule type" value="Genomic_DNA"/>
</dbReference>
<evidence type="ECO:0000313" key="5">
    <source>
        <dbReference type="Proteomes" id="UP000057820"/>
    </source>
</evidence>
<dbReference type="EC" id="2.7.1.15" evidence="4"/>